<reference evidence="1" key="1">
    <citation type="submission" date="2024-09" db="EMBL/GenBank/DDBJ databases">
        <authorList>
            <person name="Liu J."/>
        </authorList>
    </citation>
    <scope>NUCLEOTIDE SEQUENCE</scope>
    <source>
        <strain evidence="1">NBU2967</strain>
    </source>
</reference>
<sequence length="362" mass="41188">MDTLCKKLLWIAMAVALGHGVTAQERVSKKLERSYTMTDSGELHLENKYGNINLFGWDKNEVSIVIDIEVNHRKRENAEELLKRIKPIIRDNDDYVSITYEIAEKEGGFFANLFEKANPFDFDRSNIQVDYTVYMPVKAELELTNTFGDVIIEDWKGPLKGKVEHGDLWINDDLNKADIDMKYGKIRAKSIDYGKLTLKNGDLDMENSKNLRINSNGTEISLNTITSLEFDSNKDEVTIKEVGTIYGNLKFTTLKLDRLLTSVDMTMRVADFRVTKILDPKTDIAIAQESSEISFNITGFQHRFEATIEEGLVRLPKSFDNVDSKMLDKGRKLREIKASYGNNPQGKITITGQKGIVLLKEL</sequence>
<comment type="caution">
    <text evidence="1">The sequence shown here is derived from an EMBL/GenBank/DDBJ whole genome shotgun (WGS) entry which is preliminary data.</text>
</comment>
<proteinExistence type="predicted"/>
<organism evidence="1 2">
    <name type="scientific">Meishania litoralis</name>
    <dbReference type="NCBI Taxonomy" id="3434685"/>
    <lineage>
        <taxon>Bacteria</taxon>
        <taxon>Pseudomonadati</taxon>
        <taxon>Bacteroidota</taxon>
        <taxon>Flavobacteriia</taxon>
        <taxon>Flavobacteriales</taxon>
        <taxon>Flavobacteriaceae</taxon>
        <taxon>Meishania</taxon>
    </lineage>
</organism>
<dbReference type="EMBL" id="JBHFPV010000002">
    <property type="protein sequence ID" value="MFH6603786.1"/>
    <property type="molecule type" value="Genomic_DNA"/>
</dbReference>
<evidence type="ECO:0000313" key="1">
    <source>
        <dbReference type="EMBL" id="MFH6603786.1"/>
    </source>
</evidence>
<protein>
    <submittedName>
        <fullName evidence="1">Uncharacterized protein</fullName>
    </submittedName>
</protein>
<accession>A0ACC7LJ86</accession>
<gene>
    <name evidence="1" type="ORF">ACEZ3G_09890</name>
</gene>
<keyword evidence="2" id="KW-1185">Reference proteome</keyword>
<dbReference type="Proteomes" id="UP001595191">
    <property type="component" value="Unassembled WGS sequence"/>
</dbReference>
<name>A0ACC7LJ86_9FLAO</name>
<evidence type="ECO:0000313" key="2">
    <source>
        <dbReference type="Proteomes" id="UP001595191"/>
    </source>
</evidence>